<comment type="caution">
    <text evidence="2">The sequence shown here is derived from an EMBL/GenBank/DDBJ whole genome shotgun (WGS) entry which is preliminary data.</text>
</comment>
<proteinExistence type="predicted"/>
<evidence type="ECO:0000313" key="3">
    <source>
        <dbReference type="Proteomes" id="UP001620626"/>
    </source>
</evidence>
<name>A0ABD2JKU9_9BILA</name>
<dbReference type="AlphaFoldDB" id="A0ABD2JKU9"/>
<evidence type="ECO:0000313" key="2">
    <source>
        <dbReference type="EMBL" id="KAL3091231.1"/>
    </source>
</evidence>
<reference evidence="2 3" key="1">
    <citation type="submission" date="2024-10" db="EMBL/GenBank/DDBJ databases">
        <authorList>
            <person name="Kim D."/>
        </authorList>
    </citation>
    <scope>NUCLEOTIDE SEQUENCE [LARGE SCALE GENOMIC DNA]</scope>
    <source>
        <strain evidence="2">BH-2024</strain>
    </source>
</reference>
<organism evidence="2 3">
    <name type="scientific">Heterodera trifolii</name>
    <dbReference type="NCBI Taxonomy" id="157864"/>
    <lineage>
        <taxon>Eukaryota</taxon>
        <taxon>Metazoa</taxon>
        <taxon>Ecdysozoa</taxon>
        <taxon>Nematoda</taxon>
        <taxon>Chromadorea</taxon>
        <taxon>Rhabditida</taxon>
        <taxon>Tylenchina</taxon>
        <taxon>Tylenchomorpha</taxon>
        <taxon>Tylenchoidea</taxon>
        <taxon>Heteroderidae</taxon>
        <taxon>Heteroderinae</taxon>
        <taxon>Heterodera</taxon>
    </lineage>
</organism>
<evidence type="ECO:0000256" key="1">
    <source>
        <dbReference type="SAM" id="MobiDB-lite"/>
    </source>
</evidence>
<accession>A0ABD2JKU9</accession>
<protein>
    <submittedName>
        <fullName evidence="2">Uncharacterized protein</fullName>
    </submittedName>
</protein>
<dbReference type="EMBL" id="JBICBT010000946">
    <property type="protein sequence ID" value="KAL3091231.1"/>
    <property type="molecule type" value="Genomic_DNA"/>
</dbReference>
<gene>
    <name evidence="2" type="ORF">niasHT_026490</name>
</gene>
<dbReference type="Proteomes" id="UP001620626">
    <property type="component" value="Unassembled WGS sequence"/>
</dbReference>
<keyword evidence="3" id="KW-1185">Reference proteome</keyword>
<sequence>MRLYLLPTNYLLKSNMANMAQDGSDLRRPTAPTFHRRKAALTPRQPAKSAVRSASVPMVHHQMADMDRLMADMDHLANHHMALESSVPRPATVLTFRHSHRRTVNEK</sequence>
<feature type="region of interest" description="Disordered" evidence="1">
    <location>
        <begin position="38"/>
        <end position="58"/>
    </location>
</feature>